<protein>
    <submittedName>
        <fullName evidence="2">Uncharacterized protein</fullName>
    </submittedName>
</protein>
<organism evidence="2 3">
    <name type="scientific">Xenotaenia resolanae</name>
    <dbReference type="NCBI Taxonomy" id="208358"/>
    <lineage>
        <taxon>Eukaryota</taxon>
        <taxon>Metazoa</taxon>
        <taxon>Chordata</taxon>
        <taxon>Craniata</taxon>
        <taxon>Vertebrata</taxon>
        <taxon>Euteleostomi</taxon>
        <taxon>Actinopterygii</taxon>
        <taxon>Neopterygii</taxon>
        <taxon>Teleostei</taxon>
        <taxon>Neoteleostei</taxon>
        <taxon>Acanthomorphata</taxon>
        <taxon>Ovalentaria</taxon>
        <taxon>Atherinomorphae</taxon>
        <taxon>Cyprinodontiformes</taxon>
        <taxon>Goodeidae</taxon>
        <taxon>Xenotaenia</taxon>
    </lineage>
</organism>
<reference evidence="2 3" key="1">
    <citation type="submission" date="2021-06" db="EMBL/GenBank/DDBJ databases">
        <authorList>
            <person name="Palmer J.M."/>
        </authorList>
    </citation>
    <scope>NUCLEOTIDE SEQUENCE [LARGE SCALE GENOMIC DNA]</scope>
    <source>
        <strain evidence="2 3">XR_2019</strain>
        <tissue evidence="2">Muscle</tissue>
    </source>
</reference>
<comment type="caution">
    <text evidence="2">The sequence shown here is derived from an EMBL/GenBank/DDBJ whole genome shotgun (WGS) entry which is preliminary data.</text>
</comment>
<proteinExistence type="predicted"/>
<dbReference type="EMBL" id="JAHRIM010034650">
    <property type="protein sequence ID" value="MEQ2265912.1"/>
    <property type="molecule type" value="Genomic_DNA"/>
</dbReference>
<evidence type="ECO:0000313" key="3">
    <source>
        <dbReference type="Proteomes" id="UP001444071"/>
    </source>
</evidence>
<keyword evidence="1" id="KW-0812">Transmembrane</keyword>
<evidence type="ECO:0000313" key="2">
    <source>
        <dbReference type="EMBL" id="MEQ2265912.1"/>
    </source>
</evidence>
<gene>
    <name evidence="2" type="ORF">XENORESO_014594</name>
</gene>
<feature type="non-terminal residue" evidence="2">
    <location>
        <position position="1"/>
    </location>
</feature>
<feature type="transmembrane region" description="Helical" evidence="1">
    <location>
        <begin position="40"/>
        <end position="63"/>
    </location>
</feature>
<sequence>REQWLNGHSVTVDYDTLDPLVRRDSFQDWTHPQTGKVPFILIYSTCSVIFSGFGLNLLIVCPVNQKKSCSTYMQLNTLHRQDI</sequence>
<keyword evidence="3" id="KW-1185">Reference proteome</keyword>
<keyword evidence="1" id="KW-0472">Membrane</keyword>
<evidence type="ECO:0000256" key="1">
    <source>
        <dbReference type="SAM" id="Phobius"/>
    </source>
</evidence>
<keyword evidence="1" id="KW-1133">Transmembrane helix</keyword>
<name>A0ABV0WBT1_9TELE</name>
<accession>A0ABV0WBT1</accession>
<dbReference type="Proteomes" id="UP001444071">
    <property type="component" value="Unassembled WGS sequence"/>
</dbReference>